<organism evidence="2 3">
    <name type="scientific">Sulfobacillus acidophilus</name>
    <dbReference type="NCBI Taxonomy" id="53633"/>
    <lineage>
        <taxon>Bacteria</taxon>
        <taxon>Bacillati</taxon>
        <taxon>Bacillota</taxon>
        <taxon>Clostridia</taxon>
        <taxon>Eubacteriales</taxon>
        <taxon>Clostridiales Family XVII. Incertae Sedis</taxon>
        <taxon>Sulfobacillus</taxon>
    </lineage>
</organism>
<dbReference type="EMBL" id="PXYV01000002">
    <property type="protein sequence ID" value="PSR23990.1"/>
    <property type="molecule type" value="Genomic_DNA"/>
</dbReference>
<gene>
    <name evidence="2" type="ORF">C7B45_01225</name>
</gene>
<sequence>MYGTMTTPQVGGEVPGVVFIAGSGPTDRNWISPLLPGTNGSAALIAHALAEEGFASLRYDKRASGPHVAENFPQLMGKLSMETHRDEVASAVEQLAQQPAIRTERIFALANSEGTLHALNYQRQKPGRPFAGLILTGPPGRSVGAVARSQLEAQATRVDNGDGLLALYEEAIARFLAGQPANPDPALPEGVRALIQSLESPANLPFSRELWTTDASLWLRDVNVPTLIIIGKKDLQVDYQIDGAALRTSAQGNLTITFSFPDNANHVLKYEPRPRSALRGEDVGSRYNANDAELDRETMDAILHWLGNQAH</sequence>
<dbReference type="InterPro" id="IPR022742">
    <property type="entry name" value="Hydrolase_4"/>
</dbReference>
<evidence type="ECO:0000259" key="1">
    <source>
        <dbReference type="Pfam" id="PF12146"/>
    </source>
</evidence>
<protein>
    <submittedName>
        <fullName evidence="2">Alpha/beta hydrolase</fullName>
    </submittedName>
</protein>
<dbReference type="PANTHER" id="PTHR43265:SF1">
    <property type="entry name" value="ESTERASE ESTD"/>
    <property type="match status" value="1"/>
</dbReference>
<evidence type="ECO:0000313" key="3">
    <source>
        <dbReference type="Proteomes" id="UP000241848"/>
    </source>
</evidence>
<dbReference type="AlphaFoldDB" id="A0A2T2WP12"/>
<keyword evidence="2" id="KW-0378">Hydrolase</keyword>
<dbReference type="Pfam" id="PF12146">
    <property type="entry name" value="Hydrolase_4"/>
    <property type="match status" value="1"/>
</dbReference>
<dbReference type="SUPFAM" id="SSF53474">
    <property type="entry name" value="alpha/beta-Hydrolases"/>
    <property type="match status" value="1"/>
</dbReference>
<dbReference type="InterPro" id="IPR029058">
    <property type="entry name" value="AB_hydrolase_fold"/>
</dbReference>
<dbReference type="GO" id="GO:0052689">
    <property type="term" value="F:carboxylic ester hydrolase activity"/>
    <property type="evidence" value="ECO:0007669"/>
    <property type="project" value="TreeGrafter"/>
</dbReference>
<dbReference type="PANTHER" id="PTHR43265">
    <property type="entry name" value="ESTERASE ESTD"/>
    <property type="match status" value="1"/>
</dbReference>
<dbReference type="Proteomes" id="UP000241848">
    <property type="component" value="Unassembled WGS sequence"/>
</dbReference>
<evidence type="ECO:0000313" key="2">
    <source>
        <dbReference type="EMBL" id="PSR23990.1"/>
    </source>
</evidence>
<proteinExistence type="predicted"/>
<dbReference type="Gene3D" id="3.40.50.1820">
    <property type="entry name" value="alpha/beta hydrolase"/>
    <property type="match status" value="1"/>
</dbReference>
<reference evidence="2 3" key="1">
    <citation type="journal article" date="2014" name="BMC Genomics">
        <title>Comparison of environmental and isolate Sulfobacillus genomes reveals diverse carbon, sulfur, nitrogen, and hydrogen metabolisms.</title>
        <authorList>
            <person name="Justice N.B."/>
            <person name="Norman A."/>
            <person name="Brown C.T."/>
            <person name="Singh A."/>
            <person name="Thomas B.C."/>
            <person name="Banfield J.F."/>
        </authorList>
    </citation>
    <scope>NUCLEOTIDE SEQUENCE [LARGE SCALE GENOMIC DNA]</scope>
    <source>
        <strain evidence="2">AMDSBA3</strain>
    </source>
</reference>
<feature type="domain" description="Serine aminopeptidase S33" evidence="1">
    <location>
        <begin position="43"/>
        <end position="139"/>
    </location>
</feature>
<accession>A0A2T2WP12</accession>
<comment type="caution">
    <text evidence="2">The sequence shown here is derived from an EMBL/GenBank/DDBJ whole genome shotgun (WGS) entry which is preliminary data.</text>
</comment>
<name>A0A2T2WP12_9FIRM</name>
<dbReference type="InterPro" id="IPR053145">
    <property type="entry name" value="AB_hydrolase_Est10"/>
</dbReference>